<reference evidence="3 4" key="1">
    <citation type="submission" date="2016-10" db="EMBL/GenBank/DDBJ databases">
        <authorList>
            <person name="Varghese N."/>
            <person name="Submissions S."/>
        </authorList>
    </citation>
    <scope>NUCLEOTIDE SEQUENCE [LARGE SCALE GENOMIC DNA]</scope>
    <source>
        <strain evidence="3 4">DSM 21619</strain>
    </source>
</reference>
<dbReference type="AlphaFoldDB" id="A0AAX2EJT4"/>
<proteinExistence type="predicted"/>
<evidence type="ECO:0000259" key="2">
    <source>
        <dbReference type="Pfam" id="PF06458"/>
    </source>
</evidence>
<protein>
    <recommendedName>
        <fullName evidence="2">MucBP domain-containing protein</fullName>
    </recommendedName>
</protein>
<dbReference type="EMBL" id="FOCD01000006">
    <property type="protein sequence ID" value="SEO07678.1"/>
    <property type="molecule type" value="Genomic_DNA"/>
</dbReference>
<evidence type="ECO:0000313" key="3">
    <source>
        <dbReference type="EMBL" id="SEO07678.1"/>
    </source>
</evidence>
<name>A0AAX2EJT4_9BACI</name>
<organism evidence="3 4">
    <name type="scientific">Terribacillus saccharophilus</name>
    <dbReference type="NCBI Taxonomy" id="361277"/>
    <lineage>
        <taxon>Bacteria</taxon>
        <taxon>Bacillati</taxon>
        <taxon>Bacillota</taxon>
        <taxon>Bacilli</taxon>
        <taxon>Bacillales</taxon>
        <taxon>Bacillaceae</taxon>
        <taxon>Terribacillus</taxon>
    </lineage>
</organism>
<dbReference type="InterPro" id="IPR009459">
    <property type="entry name" value="MucBP_dom"/>
</dbReference>
<feature type="domain" description="MucBP" evidence="2">
    <location>
        <begin position="427"/>
        <end position="494"/>
    </location>
</feature>
<dbReference type="Gene3D" id="3.10.20.320">
    <property type="entry name" value="Putative peptidoglycan bound protein (lpxtg motif)"/>
    <property type="match status" value="1"/>
</dbReference>
<dbReference type="Pfam" id="PF06458">
    <property type="entry name" value="MucBP"/>
    <property type="match status" value="1"/>
</dbReference>
<gene>
    <name evidence="3" type="ORF">SAMN04489762_3428</name>
</gene>
<dbReference type="Proteomes" id="UP000199735">
    <property type="component" value="Unassembled WGS sequence"/>
</dbReference>
<evidence type="ECO:0000256" key="1">
    <source>
        <dbReference type="ARBA" id="ARBA00022737"/>
    </source>
</evidence>
<comment type="caution">
    <text evidence="3">The sequence shown here is derived from an EMBL/GenBank/DDBJ whole genome shotgun (WGS) entry which is preliminary data.</text>
</comment>
<evidence type="ECO:0000313" key="4">
    <source>
        <dbReference type="Proteomes" id="UP000199735"/>
    </source>
</evidence>
<accession>A0AAX2EJT4</accession>
<keyword evidence="1" id="KW-0677">Repeat</keyword>
<sequence length="859" mass="96692">MHKNLLPKVSLVLSLLLLVGLLQYFPFFGYTSSSVVSAEETGIETFGVNKDGYLEINGEVLYMLVGNKRVKATLTGLLENGEEGQELLTKDDLKNEDKNMLSSLISFIKPQKVKAAVKIEYKGAVSYQGSVVGDFRVNGVQAFCYQHSKKSPPTGTAYNEPSPYDNERAKRALYYGWGGDGNIFTNRDEGLVTTSLILDRIYSGGSSGKSLPKYDKLWDLVVNGEDLDTNVAFSDTNLSVSVKGNKQVSQTTTFKSYSENSVSIKVPKDVTIINETTGKKVTNGTMKVYGGEKIHLEASLEVGVNYSTGNIKGSMKLFQPLITKPQGGGFQVLGFMDIYTDPDETASFKAKFEVRKKNIDVTWKDKDSKKVFKHVNEDKTIGSKYKYTPPATFKDGDNTYERMTDKPFEGTVSKDLTHVFNYKLRRTVTVNYYDNRTGEKVKDTKKYTKLRGDKYSESHPTIKQDGYTMRYVKKTGDAESGTIGTKNITVNYYYDKPLAKVQLDKVQVYTARASEGMPVRVYLSKDLNYKSSVADMSKKKIAVGLYLNGDLIEKRSYTANSLPKQFDFKVPSSKLKINTEDRYAVKFLDYDEADFDIKDGYSRLALDGWSANEGTIRLDVEEDADHTGSKSYVVMTEITPTTNMKKYVERFTYSATPLLDSKSGYGVETDFQIEYTNDLGKDWEFATNINDSAADYYAPEGLLDPSLAYEITDGIFEAPLVKSTDNRSTASKKEWTDSFAFPHMNVERQTGDLFTDEEVEAGDSDIEHDLKEGGDKFYSPIWAEITDYDVQYKTNKMGANKMTVELSDNWNIYAQMIATMDSKTIDKDAILWIPVNKEDPFPNGNKRFTKEDIEWIKNN</sequence>